<dbReference type="Gene3D" id="3.30.465.10">
    <property type="match status" value="1"/>
</dbReference>
<dbReference type="InterPro" id="IPR006094">
    <property type="entry name" value="Oxid_FAD_bind_N"/>
</dbReference>
<dbReference type="PROSITE" id="PS51387">
    <property type="entry name" value="FAD_PCMH"/>
    <property type="match status" value="1"/>
</dbReference>
<dbReference type="InterPro" id="IPR016166">
    <property type="entry name" value="FAD-bd_PCMH"/>
</dbReference>
<evidence type="ECO:0000256" key="2">
    <source>
        <dbReference type="ARBA" id="ARBA00022630"/>
    </source>
</evidence>
<sequence>MAQCAALALSVNVSVSFPGSVPYDRSLASYWSLQEAEVRPSCIVTPSNRDEAALAIKTLGLGIKYGSEQCSFAVRSGGHTPWAGAANIEAGVVVALQKLNQVTVSVDEKTVQVGPGNRWGDVYRTLDSRGLAVLGGRLATVGVGGLVTGGGFSHFSPRYGFVCDTVDDFEIVLASGAIVNANASVNSDLWRALRGGSNNFGIVTAFTMRSFKQENYWGGSIISDGSHIDNLLQTFEAFTGNPEYDPYATNILNLIWQPATDSWITLQSPSYTKTQTNPPALIDFTSVPALVNTMRISNSTDFANELFSASGQRQLMITATFRNSLPMLRAIHEIQLQMAPALRNISGLQWSLSLQPQPSIMFKASAEAGDNSLGLDESDGNLFNVLLTATWADKKDDPLVVSQTRRMFEQFEAKAERLGVTNPYLYLNYAASWQDPINGYGAESKEFLQKVSSKYDPEGLFQKNVPGGFKLFK</sequence>
<evidence type="ECO:0000313" key="6">
    <source>
        <dbReference type="EMBL" id="KAK8851262.1"/>
    </source>
</evidence>
<comment type="caution">
    <text evidence="6">The sequence shown here is derived from an EMBL/GenBank/DDBJ whole genome shotgun (WGS) entry which is preliminary data.</text>
</comment>
<dbReference type="EMBL" id="JAPCWZ010000009">
    <property type="protein sequence ID" value="KAK8851262.1"/>
    <property type="molecule type" value="Genomic_DNA"/>
</dbReference>
<evidence type="ECO:0000313" key="7">
    <source>
        <dbReference type="Proteomes" id="UP001390339"/>
    </source>
</evidence>
<evidence type="ECO:0000256" key="4">
    <source>
        <dbReference type="ARBA" id="ARBA00023002"/>
    </source>
</evidence>
<proteinExistence type="inferred from homology"/>
<dbReference type="SUPFAM" id="SSF56176">
    <property type="entry name" value="FAD-binding/transporter-associated domain-like"/>
    <property type="match status" value="1"/>
</dbReference>
<evidence type="ECO:0000259" key="5">
    <source>
        <dbReference type="PROSITE" id="PS51387"/>
    </source>
</evidence>
<dbReference type="Proteomes" id="UP001390339">
    <property type="component" value="Unassembled WGS sequence"/>
</dbReference>
<dbReference type="PANTHER" id="PTHR42973">
    <property type="entry name" value="BINDING OXIDOREDUCTASE, PUTATIVE (AFU_ORTHOLOGUE AFUA_1G17690)-RELATED"/>
    <property type="match status" value="1"/>
</dbReference>
<keyword evidence="2" id="KW-0285">Flavoprotein</keyword>
<dbReference type="InterPro" id="IPR016169">
    <property type="entry name" value="FAD-bd_PCMH_sub2"/>
</dbReference>
<accession>A0ABR2HRC8</accession>
<protein>
    <submittedName>
        <fullName evidence="6">FAD-binding domain-containing protein</fullName>
    </submittedName>
</protein>
<comment type="similarity">
    <text evidence="1">Belongs to the oxygen-dependent FAD-linked oxidoreductase family.</text>
</comment>
<evidence type="ECO:0000256" key="1">
    <source>
        <dbReference type="ARBA" id="ARBA00005466"/>
    </source>
</evidence>
<gene>
    <name evidence="6" type="ORF">PGQ11_013741</name>
</gene>
<dbReference type="InterPro" id="IPR050416">
    <property type="entry name" value="FAD-linked_Oxidoreductase"/>
</dbReference>
<feature type="domain" description="FAD-binding PCMH-type" evidence="5">
    <location>
        <begin position="36"/>
        <end position="213"/>
    </location>
</feature>
<dbReference type="InterPro" id="IPR036318">
    <property type="entry name" value="FAD-bd_PCMH-like_sf"/>
</dbReference>
<organism evidence="6 7">
    <name type="scientific">Apiospora arundinis</name>
    <dbReference type="NCBI Taxonomy" id="335852"/>
    <lineage>
        <taxon>Eukaryota</taxon>
        <taxon>Fungi</taxon>
        <taxon>Dikarya</taxon>
        <taxon>Ascomycota</taxon>
        <taxon>Pezizomycotina</taxon>
        <taxon>Sordariomycetes</taxon>
        <taxon>Xylariomycetidae</taxon>
        <taxon>Amphisphaeriales</taxon>
        <taxon>Apiosporaceae</taxon>
        <taxon>Apiospora</taxon>
    </lineage>
</organism>
<name>A0ABR2HRC8_9PEZI</name>
<dbReference type="PANTHER" id="PTHR42973:SF22">
    <property type="entry name" value="FAD-BINDING PCMH-TYPE DOMAIN-CONTAINING PROTEIN-RELATED"/>
    <property type="match status" value="1"/>
</dbReference>
<dbReference type="Pfam" id="PF01565">
    <property type="entry name" value="FAD_binding_4"/>
    <property type="match status" value="1"/>
</dbReference>
<keyword evidence="7" id="KW-1185">Reference proteome</keyword>
<keyword evidence="3" id="KW-0274">FAD</keyword>
<keyword evidence="4" id="KW-0560">Oxidoreductase</keyword>
<reference evidence="6 7" key="1">
    <citation type="journal article" date="2024" name="IMA Fungus">
        <title>Apiospora arundinis, a panoply of carbohydrate-active enzymes and secondary metabolites.</title>
        <authorList>
            <person name="Sorensen T."/>
            <person name="Petersen C."/>
            <person name="Muurmann A.T."/>
            <person name="Christiansen J.V."/>
            <person name="Brundto M.L."/>
            <person name="Overgaard C.K."/>
            <person name="Boysen A.T."/>
            <person name="Wollenberg R.D."/>
            <person name="Larsen T.O."/>
            <person name="Sorensen J.L."/>
            <person name="Nielsen K.L."/>
            <person name="Sondergaard T.E."/>
        </authorList>
    </citation>
    <scope>NUCLEOTIDE SEQUENCE [LARGE SCALE GENOMIC DNA]</scope>
    <source>
        <strain evidence="6 7">AAU 773</strain>
    </source>
</reference>
<evidence type="ECO:0000256" key="3">
    <source>
        <dbReference type="ARBA" id="ARBA00022827"/>
    </source>
</evidence>